<organism evidence="2 3">
    <name type="scientific">Clitoria ternatea</name>
    <name type="common">Butterfly pea</name>
    <dbReference type="NCBI Taxonomy" id="43366"/>
    <lineage>
        <taxon>Eukaryota</taxon>
        <taxon>Viridiplantae</taxon>
        <taxon>Streptophyta</taxon>
        <taxon>Embryophyta</taxon>
        <taxon>Tracheophyta</taxon>
        <taxon>Spermatophyta</taxon>
        <taxon>Magnoliopsida</taxon>
        <taxon>eudicotyledons</taxon>
        <taxon>Gunneridae</taxon>
        <taxon>Pentapetalae</taxon>
        <taxon>rosids</taxon>
        <taxon>fabids</taxon>
        <taxon>Fabales</taxon>
        <taxon>Fabaceae</taxon>
        <taxon>Papilionoideae</taxon>
        <taxon>50 kb inversion clade</taxon>
        <taxon>NPAAA clade</taxon>
        <taxon>indigoferoid/millettioid clade</taxon>
        <taxon>Phaseoleae</taxon>
        <taxon>Clitoria</taxon>
    </lineage>
</organism>
<dbReference type="Proteomes" id="UP001359559">
    <property type="component" value="Unassembled WGS sequence"/>
</dbReference>
<evidence type="ECO:0000313" key="2">
    <source>
        <dbReference type="EMBL" id="KAK7300906.1"/>
    </source>
</evidence>
<dbReference type="EMBL" id="JAYKXN010000003">
    <property type="protein sequence ID" value="KAK7300906.1"/>
    <property type="molecule type" value="Genomic_DNA"/>
</dbReference>
<name>A0AAN9PJU5_CLITE</name>
<keyword evidence="1" id="KW-0175">Coiled coil</keyword>
<dbReference type="AlphaFoldDB" id="A0AAN9PJU5"/>
<protein>
    <submittedName>
        <fullName evidence="2">Uncharacterized protein</fullName>
    </submittedName>
</protein>
<gene>
    <name evidence="2" type="ORF">RJT34_11757</name>
</gene>
<sequence>MQGKRRPMINHIEMVQRQLEEHDLDEHIQKLHEHHGRLDEIHEKLDELHGKLDEHDGKLEELDGKLEGELDWHDLDEHNVRLYEHHKKLDEHDERIHILENQDVMDGPGVQFLLGFKTAIQLFKILYPSLDISYEDTLKLAKDSCGPLTQNDSNSPMMVTNMIHICLNSKGG</sequence>
<keyword evidence="3" id="KW-1185">Reference proteome</keyword>
<accession>A0AAN9PJU5</accession>
<evidence type="ECO:0000313" key="3">
    <source>
        <dbReference type="Proteomes" id="UP001359559"/>
    </source>
</evidence>
<evidence type="ECO:0000256" key="1">
    <source>
        <dbReference type="SAM" id="Coils"/>
    </source>
</evidence>
<reference evidence="2 3" key="1">
    <citation type="submission" date="2024-01" db="EMBL/GenBank/DDBJ databases">
        <title>The genomes of 5 underutilized Papilionoideae crops provide insights into root nodulation and disease resistance.</title>
        <authorList>
            <person name="Yuan L."/>
        </authorList>
    </citation>
    <scope>NUCLEOTIDE SEQUENCE [LARGE SCALE GENOMIC DNA]</scope>
    <source>
        <strain evidence="2">LY-2023</strain>
        <tissue evidence="2">Leaf</tissue>
    </source>
</reference>
<feature type="coiled-coil region" evidence="1">
    <location>
        <begin position="38"/>
        <end position="65"/>
    </location>
</feature>
<comment type="caution">
    <text evidence="2">The sequence shown here is derived from an EMBL/GenBank/DDBJ whole genome shotgun (WGS) entry which is preliminary data.</text>
</comment>
<proteinExistence type="predicted"/>